<dbReference type="OrthoDB" id="1888725at2759"/>
<organism evidence="4 5">
    <name type="scientific">Sesamum indicum</name>
    <name type="common">Oriental sesame</name>
    <name type="synonym">Sesamum orientale</name>
    <dbReference type="NCBI Taxonomy" id="4182"/>
    <lineage>
        <taxon>Eukaryota</taxon>
        <taxon>Viridiplantae</taxon>
        <taxon>Streptophyta</taxon>
        <taxon>Embryophyta</taxon>
        <taxon>Tracheophyta</taxon>
        <taxon>Spermatophyta</taxon>
        <taxon>Magnoliopsida</taxon>
        <taxon>eudicotyledons</taxon>
        <taxon>Gunneridae</taxon>
        <taxon>Pentapetalae</taxon>
        <taxon>asterids</taxon>
        <taxon>lamiids</taxon>
        <taxon>Lamiales</taxon>
        <taxon>Pedaliaceae</taxon>
        <taxon>Sesamum</taxon>
    </lineage>
</organism>
<sequence>MAKAVALVSALCILAVSVVVVHAHKEKFYVEGDVYCDPCRVQFETELSYHIAGAMVRVECRDIETKKITFSMEGVTGSDGHYSIMVTGDHEKDICEVIPTRSPKNECSEPMGDYERAKVECTENSGLHNTIRYANPVGFMTPKVLPECAPILADLATFNEDSN</sequence>
<evidence type="ECO:0000256" key="2">
    <source>
        <dbReference type="ARBA" id="ARBA00023157"/>
    </source>
</evidence>
<feature type="signal peptide" evidence="3">
    <location>
        <begin position="1"/>
        <end position="23"/>
    </location>
</feature>
<dbReference type="Gramene" id="SIN_1019441.t">
    <property type="protein sequence ID" value="SIN_1019441.t"/>
    <property type="gene ID" value="SIN_1019441"/>
</dbReference>
<proteinExistence type="inferred from homology"/>
<name>A0A6I9UB64_SESIN</name>
<dbReference type="InterPro" id="IPR006040">
    <property type="entry name" value="Allergen_Ole_e_I_CS"/>
</dbReference>
<dbReference type="KEGG" id="sind:105176940"/>
<dbReference type="Proteomes" id="UP000504604">
    <property type="component" value="Linkage group LG14"/>
</dbReference>
<dbReference type="RefSeq" id="XP_011098227.1">
    <property type="nucleotide sequence ID" value="XM_011099925.2"/>
</dbReference>
<dbReference type="GeneID" id="105176940"/>
<reference evidence="5" key="1">
    <citation type="submission" date="2025-08" db="UniProtKB">
        <authorList>
            <consortium name="RefSeq"/>
        </authorList>
    </citation>
    <scope>IDENTIFICATION</scope>
</reference>
<dbReference type="PANTHER" id="PTHR31614:SF2">
    <property type="entry name" value="F28N24.16 PROTEIN"/>
    <property type="match status" value="1"/>
</dbReference>
<gene>
    <name evidence="5" type="primary">LOC105176940</name>
</gene>
<dbReference type="AlphaFoldDB" id="A0A6I9UB64"/>
<dbReference type="Pfam" id="PF01190">
    <property type="entry name" value="Pollen_Ole_e_1"/>
    <property type="match status" value="1"/>
</dbReference>
<feature type="chain" id="PRO_5027119570" evidence="3">
    <location>
        <begin position="24"/>
        <end position="163"/>
    </location>
</feature>
<dbReference type="PROSITE" id="PS00925">
    <property type="entry name" value="OLEEI"/>
    <property type="match status" value="1"/>
</dbReference>
<keyword evidence="4" id="KW-1185">Reference proteome</keyword>
<keyword evidence="3" id="KW-0732">Signal</keyword>
<evidence type="ECO:0000256" key="1">
    <source>
        <dbReference type="ARBA" id="ARBA00010049"/>
    </source>
</evidence>
<keyword evidence="2" id="KW-1015">Disulfide bond</keyword>
<comment type="similarity">
    <text evidence="1">Belongs to the Ole e I family.</text>
</comment>
<evidence type="ECO:0000313" key="4">
    <source>
        <dbReference type="Proteomes" id="UP000504604"/>
    </source>
</evidence>
<evidence type="ECO:0000313" key="5">
    <source>
        <dbReference type="RefSeq" id="XP_011098227.1"/>
    </source>
</evidence>
<protein>
    <submittedName>
        <fullName evidence="5">Anther-specific protein LAT52-like</fullName>
    </submittedName>
</protein>
<dbReference type="InterPro" id="IPR006041">
    <property type="entry name" value="Pollen_Ole_e1_allergen"/>
</dbReference>
<accession>A0A6I9UB64</accession>
<dbReference type="GO" id="GO:0005615">
    <property type="term" value="C:extracellular space"/>
    <property type="evidence" value="ECO:0007669"/>
    <property type="project" value="InterPro"/>
</dbReference>
<dbReference type="InParanoid" id="A0A6I9UB64"/>
<dbReference type="PANTHER" id="PTHR31614">
    <property type="entry name" value="PROTEIN DOWNSTREAM OF FLC-RELATED"/>
    <property type="match status" value="1"/>
</dbReference>
<evidence type="ECO:0000256" key="3">
    <source>
        <dbReference type="SAM" id="SignalP"/>
    </source>
</evidence>